<evidence type="ECO:0000256" key="6">
    <source>
        <dbReference type="ARBA" id="ARBA00022448"/>
    </source>
</evidence>
<evidence type="ECO:0000256" key="5">
    <source>
        <dbReference type="ARBA" id="ARBA00021008"/>
    </source>
</evidence>
<dbReference type="GO" id="GO:0006120">
    <property type="term" value="P:mitochondrial electron transport, NADH to ubiquinone"/>
    <property type="evidence" value="ECO:0007669"/>
    <property type="project" value="InterPro"/>
</dbReference>
<evidence type="ECO:0000256" key="13">
    <source>
        <dbReference type="ARBA" id="ARBA00023027"/>
    </source>
</evidence>
<evidence type="ECO:0000256" key="16">
    <source>
        <dbReference type="ARBA" id="ARBA00023136"/>
    </source>
</evidence>
<evidence type="ECO:0000256" key="8">
    <source>
        <dbReference type="ARBA" id="ARBA00022692"/>
    </source>
</evidence>
<accession>A0A1P8NMJ9</accession>
<feature type="transmembrane region" description="Helical" evidence="18">
    <location>
        <begin position="166"/>
        <end position="185"/>
    </location>
</feature>
<evidence type="ECO:0000256" key="14">
    <source>
        <dbReference type="ARBA" id="ARBA00023075"/>
    </source>
</evidence>
<evidence type="ECO:0000313" key="20">
    <source>
        <dbReference type="EMBL" id="APX39652.1"/>
    </source>
</evidence>
<dbReference type="PRINTS" id="PR01436">
    <property type="entry name" value="NADHDHGNASE2"/>
</dbReference>
<dbReference type="GO" id="GO:0008137">
    <property type="term" value="F:NADH dehydrogenase (ubiquinone) activity"/>
    <property type="evidence" value="ECO:0007669"/>
    <property type="project" value="UniProtKB-EC"/>
</dbReference>
<evidence type="ECO:0000256" key="11">
    <source>
        <dbReference type="ARBA" id="ARBA00022982"/>
    </source>
</evidence>
<feature type="transmembrane region" description="Helical" evidence="18">
    <location>
        <begin position="230"/>
        <end position="250"/>
    </location>
</feature>
<keyword evidence="9 18" id="KW-0999">Mitochondrion inner membrane</keyword>
<evidence type="ECO:0000256" key="17">
    <source>
        <dbReference type="ARBA" id="ARBA00049551"/>
    </source>
</evidence>
<gene>
    <name evidence="20" type="primary">nad2</name>
</gene>
<feature type="domain" description="NADH:quinone oxidoreductase/Mrp antiporter transmembrane" evidence="19">
    <location>
        <begin position="16"/>
        <end position="275"/>
    </location>
</feature>
<keyword evidence="15 18" id="KW-0496">Mitochondrion</keyword>
<name>A0A1P8NMJ9_9CUCU</name>
<evidence type="ECO:0000256" key="15">
    <source>
        <dbReference type="ARBA" id="ARBA00023128"/>
    </source>
</evidence>
<sequence length="329" mass="37995">MFFNTMILGTLITVSAYSWFSMWIGLEINLLSIIPLLKSPGSLYPSEASMKYFITQSLASTILLFSVLMMSNLNEFLPQNSSLFLIILLNSTLLTKVGMAPFHWWFPEVIEGLSWNSSLLLLTWQKLGPMIILTYNLTVNFFVFIIIFSSVVSGIWGVNQISLRKILAYSSINHMAWMIASILFLKMIWLMYFLIYTIITINIILIMKYLNIFYLKQLFNGLNSNKMNKLFFTLNFLSLAGLPPFLGFLPKWLITNNLIENNFFAVSIVLIISTLLPMFFYMRMTFSTFTFSANEMILGMEEKMSFKIILFNFFSLSGLLICTNIFNFL</sequence>
<evidence type="ECO:0000256" key="4">
    <source>
        <dbReference type="ARBA" id="ARBA00012944"/>
    </source>
</evidence>
<comment type="subcellular location">
    <subcellularLocation>
        <location evidence="2 18">Mitochondrion inner membrane</location>
        <topology evidence="2 18">Multi-pass membrane protein</topology>
    </subcellularLocation>
</comment>
<dbReference type="InterPro" id="IPR001750">
    <property type="entry name" value="ND/Mrp_TM"/>
</dbReference>
<feature type="transmembrane region" description="Helical" evidence="18">
    <location>
        <begin position="6"/>
        <end position="31"/>
    </location>
</feature>
<dbReference type="InterPro" id="IPR003917">
    <property type="entry name" value="NADH_UbQ_OxRdtase_chain2"/>
</dbReference>
<reference evidence="20" key="1">
    <citation type="journal article" date="2015" name="Methods Ecol Evol">
        <title>Validating the power of mitochondrial metagenomics for community ecology and phylogenetics of complex assemblages.</title>
        <authorList>
            <person name="Gomez-Rodriguez C."/>
            <person name="Crampton-Platt A."/>
            <person name="Timmermans M.J.T.N."/>
            <person name="Baselga A."/>
            <person name="Vogler A.P."/>
        </authorList>
    </citation>
    <scope>NUCLEOTIDE SEQUENCE</scope>
</reference>
<evidence type="ECO:0000256" key="2">
    <source>
        <dbReference type="ARBA" id="ARBA00004448"/>
    </source>
</evidence>
<dbReference type="EMBL" id="KX943403">
    <property type="protein sequence ID" value="APX39652.1"/>
    <property type="molecule type" value="Genomic_DNA"/>
</dbReference>
<feature type="transmembrane region" description="Helical" evidence="18">
    <location>
        <begin position="191"/>
        <end position="210"/>
    </location>
</feature>
<comment type="similarity">
    <text evidence="3 18">Belongs to the complex I subunit 2 family.</text>
</comment>
<evidence type="ECO:0000256" key="9">
    <source>
        <dbReference type="ARBA" id="ARBA00022792"/>
    </source>
</evidence>
<feature type="transmembrane region" description="Helical" evidence="18">
    <location>
        <begin position="52"/>
        <end position="71"/>
    </location>
</feature>
<dbReference type="GO" id="GO:0005743">
    <property type="term" value="C:mitochondrial inner membrane"/>
    <property type="evidence" value="ECO:0007669"/>
    <property type="project" value="UniProtKB-SubCell"/>
</dbReference>
<evidence type="ECO:0000256" key="3">
    <source>
        <dbReference type="ARBA" id="ARBA00007012"/>
    </source>
</evidence>
<keyword evidence="12 18" id="KW-1133">Transmembrane helix</keyword>
<feature type="transmembrane region" description="Helical" evidence="18">
    <location>
        <begin position="141"/>
        <end position="159"/>
    </location>
</feature>
<keyword evidence="10 18" id="KW-1278">Translocase</keyword>
<protein>
    <recommendedName>
        <fullName evidence="5 18">NADH-ubiquinone oxidoreductase chain 2</fullName>
        <ecNumber evidence="4 18">7.1.1.2</ecNumber>
    </recommendedName>
</protein>
<feature type="transmembrane region" description="Helical" evidence="18">
    <location>
        <begin position="304"/>
        <end position="326"/>
    </location>
</feature>
<dbReference type="AlphaFoldDB" id="A0A1P8NMJ9"/>
<dbReference type="PANTHER" id="PTHR46552:SF1">
    <property type="entry name" value="NADH-UBIQUINONE OXIDOREDUCTASE CHAIN 2"/>
    <property type="match status" value="1"/>
</dbReference>
<dbReference type="Pfam" id="PF00361">
    <property type="entry name" value="Proton_antipo_M"/>
    <property type="match status" value="1"/>
</dbReference>
<keyword evidence="8 18" id="KW-0812">Transmembrane</keyword>
<dbReference type="EC" id="7.1.1.2" evidence="4 18"/>
<proteinExistence type="inferred from homology"/>
<evidence type="ECO:0000256" key="1">
    <source>
        <dbReference type="ARBA" id="ARBA00003257"/>
    </source>
</evidence>
<keyword evidence="14 18" id="KW-0830">Ubiquinone</keyword>
<comment type="function">
    <text evidence="18">Core subunit of the mitochondrial membrane respiratory chain NADH dehydrogenase (Complex I) which catalyzes electron transfer from NADH through the respiratory chain, using ubiquinone as an electron acceptor. Essential for the catalytic activity and assembly of complex I.</text>
</comment>
<feature type="transmembrane region" description="Helical" evidence="18">
    <location>
        <begin position="262"/>
        <end position="283"/>
    </location>
</feature>
<keyword evidence="16 18" id="KW-0472">Membrane</keyword>
<reference evidence="20" key="2">
    <citation type="submission" date="2016-10" db="EMBL/GenBank/DDBJ databases">
        <authorList>
            <person name="Gomez-Rodriguez C."/>
            <person name="Crampton-Platt A."/>
            <person name="Timmermans M.J.T.N."/>
            <person name="Baselga A."/>
            <person name="Vogler A.P."/>
        </authorList>
    </citation>
    <scope>NUCLEOTIDE SEQUENCE</scope>
</reference>
<evidence type="ECO:0000256" key="12">
    <source>
        <dbReference type="ARBA" id="ARBA00022989"/>
    </source>
</evidence>
<dbReference type="PANTHER" id="PTHR46552">
    <property type="entry name" value="NADH-UBIQUINONE OXIDOREDUCTASE CHAIN 2"/>
    <property type="match status" value="1"/>
</dbReference>
<dbReference type="InterPro" id="IPR050175">
    <property type="entry name" value="Complex_I_Subunit_2"/>
</dbReference>
<geneLocation type="mitochondrion" evidence="20"/>
<comment type="function">
    <text evidence="1">Core subunit of the mitochondrial membrane respiratory chain NADH dehydrogenase (Complex I) that is believed to belong to the minimal assembly required for catalysis. Complex I functions in the transfer of electrons from NADH to the respiratory chain. The immediate electron acceptor for the enzyme is believed to be ubiquinone.</text>
</comment>
<organism evidence="20">
    <name type="scientific">Oreina alpestris</name>
    <dbReference type="NCBI Taxonomy" id="867234"/>
    <lineage>
        <taxon>Eukaryota</taxon>
        <taxon>Metazoa</taxon>
        <taxon>Ecdysozoa</taxon>
        <taxon>Arthropoda</taxon>
        <taxon>Hexapoda</taxon>
        <taxon>Insecta</taxon>
        <taxon>Pterygota</taxon>
        <taxon>Neoptera</taxon>
        <taxon>Endopterygota</taxon>
        <taxon>Coleoptera</taxon>
        <taxon>Polyphaga</taxon>
        <taxon>Cucujiformia</taxon>
        <taxon>Chrysomeloidea</taxon>
        <taxon>Chrysomelidae</taxon>
        <taxon>Chrysomelinae</taxon>
        <taxon>Chrysomelini</taxon>
        <taxon>Oreina</taxon>
    </lineage>
</organism>
<comment type="catalytic activity">
    <reaction evidence="17 18">
        <text>a ubiquinone + NADH + 5 H(+)(in) = a ubiquinol + NAD(+) + 4 H(+)(out)</text>
        <dbReference type="Rhea" id="RHEA:29091"/>
        <dbReference type="Rhea" id="RHEA-COMP:9565"/>
        <dbReference type="Rhea" id="RHEA-COMP:9566"/>
        <dbReference type="ChEBI" id="CHEBI:15378"/>
        <dbReference type="ChEBI" id="CHEBI:16389"/>
        <dbReference type="ChEBI" id="CHEBI:17976"/>
        <dbReference type="ChEBI" id="CHEBI:57540"/>
        <dbReference type="ChEBI" id="CHEBI:57945"/>
        <dbReference type="EC" id="7.1.1.2"/>
    </reaction>
</comment>
<evidence type="ECO:0000259" key="19">
    <source>
        <dbReference type="Pfam" id="PF00361"/>
    </source>
</evidence>
<keyword evidence="13 18" id="KW-0520">NAD</keyword>
<evidence type="ECO:0000256" key="10">
    <source>
        <dbReference type="ARBA" id="ARBA00022967"/>
    </source>
</evidence>
<keyword evidence="7 18" id="KW-0679">Respiratory chain</keyword>
<keyword evidence="11 18" id="KW-0249">Electron transport</keyword>
<evidence type="ECO:0000256" key="18">
    <source>
        <dbReference type="RuleBase" id="RU003403"/>
    </source>
</evidence>
<feature type="transmembrane region" description="Helical" evidence="18">
    <location>
        <begin position="83"/>
        <end position="106"/>
    </location>
</feature>
<evidence type="ECO:0000256" key="7">
    <source>
        <dbReference type="ARBA" id="ARBA00022660"/>
    </source>
</evidence>
<keyword evidence="6" id="KW-0813">Transport</keyword>